<feature type="compositionally biased region" description="Polar residues" evidence="1">
    <location>
        <begin position="42"/>
        <end position="54"/>
    </location>
</feature>
<evidence type="ECO:0000313" key="3">
    <source>
        <dbReference type="Proteomes" id="UP000765509"/>
    </source>
</evidence>
<dbReference type="AlphaFoldDB" id="A0A9Q3BET2"/>
<name>A0A9Q3BET2_9BASI</name>
<reference evidence="2" key="1">
    <citation type="submission" date="2021-03" db="EMBL/GenBank/DDBJ databases">
        <title>Draft genome sequence of rust myrtle Austropuccinia psidii MF-1, a brazilian biotype.</title>
        <authorList>
            <person name="Quecine M.C."/>
            <person name="Pachon D.M.R."/>
            <person name="Bonatelli M.L."/>
            <person name="Correr F.H."/>
            <person name="Franceschini L.M."/>
            <person name="Leite T.F."/>
            <person name="Margarido G.R.A."/>
            <person name="Almeida C.A."/>
            <person name="Ferrarezi J.A."/>
            <person name="Labate C.A."/>
        </authorList>
    </citation>
    <scope>NUCLEOTIDE SEQUENCE</scope>
    <source>
        <strain evidence="2">MF-1</strain>
    </source>
</reference>
<feature type="region of interest" description="Disordered" evidence="1">
    <location>
        <begin position="1"/>
        <end position="55"/>
    </location>
</feature>
<evidence type="ECO:0000256" key="1">
    <source>
        <dbReference type="SAM" id="MobiDB-lite"/>
    </source>
</evidence>
<dbReference type="EMBL" id="AVOT02000595">
    <property type="protein sequence ID" value="MBW0463605.1"/>
    <property type="molecule type" value="Genomic_DNA"/>
</dbReference>
<dbReference type="Proteomes" id="UP000765509">
    <property type="component" value="Unassembled WGS sequence"/>
</dbReference>
<gene>
    <name evidence="2" type="ORF">O181_003320</name>
</gene>
<comment type="caution">
    <text evidence="2">The sequence shown here is derived from an EMBL/GenBank/DDBJ whole genome shotgun (WGS) entry which is preliminary data.</text>
</comment>
<evidence type="ECO:0000313" key="2">
    <source>
        <dbReference type="EMBL" id="MBW0463605.1"/>
    </source>
</evidence>
<organism evidence="2 3">
    <name type="scientific">Austropuccinia psidii MF-1</name>
    <dbReference type="NCBI Taxonomy" id="1389203"/>
    <lineage>
        <taxon>Eukaryota</taxon>
        <taxon>Fungi</taxon>
        <taxon>Dikarya</taxon>
        <taxon>Basidiomycota</taxon>
        <taxon>Pucciniomycotina</taxon>
        <taxon>Pucciniomycetes</taxon>
        <taxon>Pucciniales</taxon>
        <taxon>Sphaerophragmiaceae</taxon>
        <taxon>Austropuccinia</taxon>
    </lineage>
</organism>
<keyword evidence="3" id="KW-1185">Reference proteome</keyword>
<sequence>MSEGARAGLWEGKDNGGEGSVEEEDHGDPDVADDLESAPEVPQNSNITLSSQPLVSPAKTNFLKKMEQITQLMGKLTQAVSPATIPKPLHSRLHQ</sequence>
<proteinExistence type="predicted"/>
<protein>
    <submittedName>
        <fullName evidence="2">Uncharacterized protein</fullName>
    </submittedName>
</protein>
<accession>A0A9Q3BET2</accession>
<feature type="compositionally biased region" description="Acidic residues" evidence="1">
    <location>
        <begin position="20"/>
        <end position="37"/>
    </location>
</feature>